<dbReference type="Proteomes" id="UP000244571">
    <property type="component" value="Chromosome"/>
</dbReference>
<dbReference type="InterPro" id="IPR003779">
    <property type="entry name" value="CMD-like"/>
</dbReference>
<dbReference type="InterPro" id="IPR029032">
    <property type="entry name" value="AhpD-like"/>
</dbReference>
<reference evidence="2 3" key="1">
    <citation type="submission" date="2018-04" db="EMBL/GenBank/DDBJ databases">
        <title>Bordetella sp. HZ20 isolated from seawater.</title>
        <authorList>
            <person name="Sun C."/>
        </authorList>
    </citation>
    <scope>NUCLEOTIDE SEQUENCE [LARGE SCALE GENOMIC DNA]</scope>
    <source>
        <strain evidence="2 3">HZ20</strain>
    </source>
</reference>
<dbReference type="OrthoDB" id="4704294at2"/>
<sequence>MARIPYADLTNPEAKPLVERIVAERGEVLHLYQMLLHSPPVAEGWLKYLTAIRQQCQLSGALRELVIMRVAQINGAPYEADQHRPYALREGVSEKQLDALQDWSEHRDLFDEMQRAVLAYTDAMTRDIHVPEEIAAAVREEFDHRTLVELTATIAAYNMVSRFLEAMAIHSDDDTAA</sequence>
<dbReference type="RefSeq" id="WP_108622808.1">
    <property type="nucleotide sequence ID" value="NZ_CP028901.1"/>
</dbReference>
<dbReference type="PANTHER" id="PTHR34846">
    <property type="entry name" value="4-CARBOXYMUCONOLACTONE DECARBOXYLASE FAMILY PROTEIN (AFU_ORTHOLOGUE AFUA_6G11590)"/>
    <property type="match status" value="1"/>
</dbReference>
<gene>
    <name evidence="2" type="ORF">DBV39_18215</name>
</gene>
<feature type="domain" description="Carboxymuconolactone decarboxylase-like" evidence="1">
    <location>
        <begin position="39"/>
        <end position="119"/>
    </location>
</feature>
<dbReference type="AlphaFoldDB" id="A0A2R4XNG2"/>
<evidence type="ECO:0000313" key="3">
    <source>
        <dbReference type="Proteomes" id="UP000244571"/>
    </source>
</evidence>
<dbReference type="EMBL" id="CP028901">
    <property type="protein sequence ID" value="AWB35352.1"/>
    <property type="molecule type" value="Genomic_DNA"/>
</dbReference>
<dbReference type="GO" id="GO:0051920">
    <property type="term" value="F:peroxiredoxin activity"/>
    <property type="evidence" value="ECO:0007669"/>
    <property type="project" value="InterPro"/>
</dbReference>
<accession>A0A2R4XNG2</accession>
<name>A0A2R4XNG2_9BURK</name>
<dbReference type="SUPFAM" id="SSF69118">
    <property type="entry name" value="AhpD-like"/>
    <property type="match status" value="1"/>
</dbReference>
<protein>
    <submittedName>
        <fullName evidence="2">Carboxymuconolactone decarboxylase</fullName>
    </submittedName>
</protein>
<dbReference type="KEGG" id="boz:DBV39_18215"/>
<proteinExistence type="predicted"/>
<keyword evidence="3" id="KW-1185">Reference proteome</keyword>
<dbReference type="Gene3D" id="1.20.1290.10">
    <property type="entry name" value="AhpD-like"/>
    <property type="match status" value="1"/>
</dbReference>
<evidence type="ECO:0000313" key="2">
    <source>
        <dbReference type="EMBL" id="AWB35352.1"/>
    </source>
</evidence>
<dbReference type="Pfam" id="PF02627">
    <property type="entry name" value="CMD"/>
    <property type="match status" value="1"/>
</dbReference>
<evidence type="ECO:0000259" key="1">
    <source>
        <dbReference type="Pfam" id="PF02627"/>
    </source>
</evidence>
<dbReference type="PANTHER" id="PTHR34846:SF11">
    <property type="entry name" value="4-CARBOXYMUCONOLACTONE DECARBOXYLASE FAMILY PROTEIN (AFU_ORTHOLOGUE AFUA_6G11590)"/>
    <property type="match status" value="1"/>
</dbReference>
<organism evidence="2 3">
    <name type="scientific">Orrella marina</name>
    <dbReference type="NCBI Taxonomy" id="2163011"/>
    <lineage>
        <taxon>Bacteria</taxon>
        <taxon>Pseudomonadati</taxon>
        <taxon>Pseudomonadota</taxon>
        <taxon>Betaproteobacteria</taxon>
        <taxon>Burkholderiales</taxon>
        <taxon>Alcaligenaceae</taxon>
        <taxon>Orrella</taxon>
    </lineage>
</organism>